<comment type="domain">
    <text evidence="16">The large subunit is composed of 2 ATP-grasp domains that are involved in binding the 2 ATP molecules needed for carbamoyl phosphate synthesis. The N-terminal ATP-grasp domain (referred to as the carboxyphosphate synthetic component) catalyzes the ATP-dependent phosphorylation of hydrogencarbonate to carboxyphosphate and the subsequent nucleophilic attack by ammonia to form a carbamate intermediate. The C-terminal ATP-grasp domain (referred to as the carbamoyl phosphate synthetic component) then catalyzes the phosphorylation of carbamate with the second ATP to form the end product carbamoyl phosphate. The reactive and unstable enzyme intermediates are sequentially channeled from one active site to the next through the interior of the protein over a distance of at least 96 A.</text>
</comment>
<feature type="binding site" evidence="16">
    <location>
        <position position="835"/>
    </location>
    <ligand>
        <name>ATP</name>
        <dbReference type="ChEBI" id="CHEBI:30616"/>
        <label>2</label>
    </ligand>
</feature>
<evidence type="ECO:0000259" key="17">
    <source>
        <dbReference type="PROSITE" id="PS50975"/>
    </source>
</evidence>
<dbReference type="InterPro" id="IPR005483">
    <property type="entry name" value="CPSase_dom"/>
</dbReference>
<feature type="binding site" evidence="16">
    <location>
        <position position="823"/>
    </location>
    <ligand>
        <name>Mn(2+)</name>
        <dbReference type="ChEBI" id="CHEBI:29035"/>
        <label>3</label>
    </ligand>
</feature>
<feature type="binding site" evidence="16">
    <location>
        <position position="175"/>
    </location>
    <ligand>
        <name>ATP</name>
        <dbReference type="ChEBI" id="CHEBI:30616"/>
        <label>1</label>
    </ligand>
</feature>
<feature type="binding site" evidence="16">
    <location>
        <position position="835"/>
    </location>
    <ligand>
        <name>Mn(2+)</name>
        <dbReference type="ChEBI" id="CHEBI:29035"/>
        <label>4</label>
    </ligand>
</feature>
<feature type="binding site" evidence="16">
    <location>
        <position position="298"/>
    </location>
    <ligand>
        <name>Mn(2+)</name>
        <dbReference type="ChEBI" id="CHEBI:29035"/>
        <label>1</label>
    </ligand>
</feature>
<dbReference type="InterPro" id="IPR005479">
    <property type="entry name" value="CPAse_ATP-bd"/>
</dbReference>
<comment type="catalytic activity">
    <reaction evidence="14 16">
        <text>hydrogencarbonate + NH4(+) + 2 ATP = carbamoyl phosphate + 2 ADP + phosphate + 2 H(+)</text>
        <dbReference type="Rhea" id="RHEA:18029"/>
        <dbReference type="ChEBI" id="CHEBI:15378"/>
        <dbReference type="ChEBI" id="CHEBI:17544"/>
        <dbReference type="ChEBI" id="CHEBI:28938"/>
        <dbReference type="ChEBI" id="CHEBI:30616"/>
        <dbReference type="ChEBI" id="CHEBI:43474"/>
        <dbReference type="ChEBI" id="CHEBI:58228"/>
        <dbReference type="ChEBI" id="CHEBI:456216"/>
        <dbReference type="EC" id="6.3.4.16"/>
    </reaction>
</comment>
<dbReference type="PANTHER" id="PTHR11405">
    <property type="entry name" value="CARBAMOYLTRANSFERASE FAMILY MEMBER"/>
    <property type="match status" value="1"/>
</dbReference>
<dbReference type="GO" id="GO:0044205">
    <property type="term" value="P:'de novo' UMP biosynthetic process"/>
    <property type="evidence" value="ECO:0007669"/>
    <property type="project" value="UniProtKB-UniRule"/>
</dbReference>
<evidence type="ECO:0000256" key="6">
    <source>
        <dbReference type="ARBA" id="ARBA00022605"/>
    </source>
</evidence>
<dbReference type="FunFam" id="3.30.470.20:FF:000001">
    <property type="entry name" value="Carbamoyl-phosphate synthase large chain"/>
    <property type="match status" value="1"/>
</dbReference>
<feature type="binding site" evidence="16">
    <location>
        <position position="780"/>
    </location>
    <ligand>
        <name>ATP</name>
        <dbReference type="ChEBI" id="CHEBI:30616"/>
        <label>2</label>
    </ligand>
</feature>
<feature type="region of interest" description="Carboxyphosphate synthetic domain" evidence="16">
    <location>
        <begin position="1"/>
        <end position="401"/>
    </location>
</feature>
<keyword evidence="7" id="KW-0479">Metal-binding</keyword>
<feature type="binding site" evidence="16">
    <location>
        <position position="241"/>
    </location>
    <ligand>
        <name>ATP</name>
        <dbReference type="ChEBI" id="CHEBI:30616"/>
        <label>1</label>
    </ligand>
</feature>
<gene>
    <name evidence="16" type="primary">carB</name>
    <name evidence="18" type="ORF">D7Z54_22135</name>
</gene>
<dbReference type="Gene3D" id="3.30.470.20">
    <property type="entry name" value="ATP-grasp fold, B domain"/>
    <property type="match status" value="2"/>
</dbReference>
<dbReference type="SUPFAM" id="SSF56059">
    <property type="entry name" value="Glutathione synthetase ATP-binding domain-like"/>
    <property type="match status" value="2"/>
</dbReference>
<dbReference type="InterPro" id="IPR058047">
    <property type="entry name" value="CPSase_preATP-grasp"/>
</dbReference>
<dbReference type="AlphaFoldDB" id="A0A3R9QIJ8"/>
<feature type="binding site" evidence="16">
    <location>
        <position position="298"/>
    </location>
    <ligand>
        <name>ATP</name>
        <dbReference type="ChEBI" id="CHEBI:30616"/>
        <label>1</label>
    </ligand>
</feature>
<evidence type="ECO:0000256" key="4">
    <source>
        <dbReference type="ARBA" id="ARBA00022571"/>
    </source>
</evidence>
<dbReference type="InterPro" id="IPR005480">
    <property type="entry name" value="CPSase_lsu_oligo"/>
</dbReference>
<feature type="binding site" evidence="16">
    <location>
        <position position="210"/>
    </location>
    <ligand>
        <name>ATP</name>
        <dbReference type="ChEBI" id="CHEBI:30616"/>
        <label>1</label>
    </ligand>
</feature>
<dbReference type="Pfam" id="PF25596">
    <property type="entry name" value="CPSase_L_D1"/>
    <property type="match status" value="2"/>
</dbReference>
<comment type="subunit">
    <text evidence="16">Composed of two chains; the small (or glutamine) chain promotes the hydrolysis of glutamine to ammonia, which is used by the large (or ammonia) chain to synthesize carbamoyl phosphate. Tetramer of heterodimers (alpha,beta)4.</text>
</comment>
<dbReference type="PROSITE" id="PS00866">
    <property type="entry name" value="CPSASE_1"/>
    <property type="match status" value="2"/>
</dbReference>
<dbReference type="GO" id="GO:0004087">
    <property type="term" value="F:carbamoyl-phosphate synthase (ammonia) activity"/>
    <property type="evidence" value="ECO:0007669"/>
    <property type="project" value="UniProtKB-EC"/>
</dbReference>
<dbReference type="GO" id="GO:0004088">
    <property type="term" value="F:carbamoyl-phosphate synthase (glutamine-hydrolyzing) activity"/>
    <property type="evidence" value="ECO:0007669"/>
    <property type="project" value="UniProtKB-UniRule"/>
</dbReference>
<evidence type="ECO:0000256" key="10">
    <source>
        <dbReference type="ARBA" id="ARBA00022840"/>
    </source>
</evidence>
<comment type="caution">
    <text evidence="16">Lacks conserved residue(s) required for the propagation of feature annotation.</text>
</comment>
<feature type="binding site" evidence="16">
    <location>
        <position position="300"/>
    </location>
    <ligand>
        <name>Mn(2+)</name>
        <dbReference type="ChEBI" id="CHEBI:29035"/>
        <label>2</label>
    </ligand>
</feature>
<dbReference type="GO" id="GO:0046872">
    <property type="term" value="F:metal ion binding"/>
    <property type="evidence" value="ECO:0007669"/>
    <property type="project" value="UniProtKB-KW"/>
</dbReference>
<feature type="binding site" evidence="16">
    <location>
        <position position="835"/>
    </location>
    <ligand>
        <name>Mn(2+)</name>
        <dbReference type="ChEBI" id="CHEBI:29035"/>
        <label>3</label>
    </ligand>
</feature>
<feature type="domain" description="ATP-grasp" evidence="17">
    <location>
        <begin position="675"/>
        <end position="864"/>
    </location>
</feature>
<evidence type="ECO:0000313" key="19">
    <source>
        <dbReference type="Proteomes" id="UP000275076"/>
    </source>
</evidence>
<feature type="binding site" evidence="16">
    <location>
        <position position="243"/>
    </location>
    <ligand>
        <name>ATP</name>
        <dbReference type="ChEBI" id="CHEBI:30616"/>
        <label>1</label>
    </ligand>
</feature>
<feature type="binding site" evidence="16">
    <location>
        <position position="782"/>
    </location>
    <ligand>
        <name>ATP</name>
        <dbReference type="ChEBI" id="CHEBI:30616"/>
        <label>2</label>
    </ligand>
</feature>
<feature type="binding site" evidence="16">
    <location>
        <position position="298"/>
    </location>
    <ligand>
        <name>Mg(2+)</name>
        <dbReference type="ChEBI" id="CHEBI:18420"/>
        <label>2</label>
    </ligand>
</feature>
<feature type="binding site" evidence="16">
    <location>
        <position position="298"/>
    </location>
    <ligand>
        <name>Mg(2+)</name>
        <dbReference type="ChEBI" id="CHEBI:18420"/>
        <label>1</label>
    </ligand>
</feature>
<keyword evidence="6 16" id="KW-0028">Amino-acid biosynthesis</keyword>
<evidence type="ECO:0000256" key="12">
    <source>
        <dbReference type="ARBA" id="ARBA00022975"/>
    </source>
</evidence>
<keyword evidence="19" id="KW-1185">Reference proteome</keyword>
<comment type="catalytic activity">
    <reaction evidence="15 16">
        <text>hydrogencarbonate + L-glutamine + 2 ATP + H2O = carbamoyl phosphate + L-glutamate + 2 ADP + phosphate + 2 H(+)</text>
        <dbReference type="Rhea" id="RHEA:18633"/>
        <dbReference type="ChEBI" id="CHEBI:15377"/>
        <dbReference type="ChEBI" id="CHEBI:15378"/>
        <dbReference type="ChEBI" id="CHEBI:17544"/>
        <dbReference type="ChEBI" id="CHEBI:29985"/>
        <dbReference type="ChEBI" id="CHEBI:30616"/>
        <dbReference type="ChEBI" id="CHEBI:43474"/>
        <dbReference type="ChEBI" id="CHEBI:58228"/>
        <dbReference type="ChEBI" id="CHEBI:58359"/>
        <dbReference type="ChEBI" id="CHEBI:456216"/>
        <dbReference type="EC" id="6.3.5.5"/>
    </reaction>
</comment>
<dbReference type="OrthoDB" id="9804197at2"/>
<feature type="binding site" evidence="16">
    <location>
        <position position="284"/>
    </location>
    <ligand>
        <name>Mg(2+)</name>
        <dbReference type="ChEBI" id="CHEBI:18420"/>
        <label>1</label>
    </ligand>
</feature>
<feature type="binding site" evidence="16">
    <location>
        <position position="300"/>
    </location>
    <ligand>
        <name>Mg(2+)</name>
        <dbReference type="ChEBI" id="CHEBI:18420"/>
        <label>2</label>
    </ligand>
</feature>
<dbReference type="RefSeq" id="WP_125559111.1">
    <property type="nucleotide sequence ID" value="NZ_RBVX01000027.1"/>
</dbReference>
<evidence type="ECO:0000256" key="8">
    <source>
        <dbReference type="ARBA" id="ARBA00022737"/>
    </source>
</evidence>
<dbReference type="InterPro" id="IPR006275">
    <property type="entry name" value="CPSase_lsu"/>
</dbReference>
<evidence type="ECO:0000256" key="2">
    <source>
        <dbReference type="ARBA" id="ARBA00005077"/>
    </source>
</evidence>
<dbReference type="NCBIfam" id="NF009455">
    <property type="entry name" value="PRK12815.1"/>
    <property type="match status" value="1"/>
</dbReference>
<dbReference type="Gene3D" id="1.10.1030.10">
    <property type="entry name" value="Carbamoyl-phosphate synthetase, large subunit oligomerisation domain"/>
    <property type="match status" value="1"/>
</dbReference>
<feature type="binding site" evidence="16">
    <location>
        <position position="298"/>
    </location>
    <ligand>
        <name>Mn(2+)</name>
        <dbReference type="ChEBI" id="CHEBI:29035"/>
        <label>2</label>
    </ligand>
</feature>
<dbReference type="SMART" id="SM01096">
    <property type="entry name" value="CPSase_L_D3"/>
    <property type="match status" value="1"/>
</dbReference>
<feature type="binding site" evidence="16">
    <location>
        <position position="129"/>
    </location>
    <ligand>
        <name>ATP</name>
        <dbReference type="ChEBI" id="CHEBI:30616"/>
        <label>1</label>
    </ligand>
</feature>
<reference evidence="18 19" key="1">
    <citation type="submission" date="2018-10" db="EMBL/GenBank/DDBJ databases">
        <title>Draft genome sequence of Bacillus salarius IM0101, isolated from a hypersaline soil in Inner Mongolia, China.</title>
        <authorList>
            <person name="Yamprayoonswat W."/>
            <person name="Boonvisut S."/>
            <person name="Jumpathong W."/>
            <person name="Sittihan S."/>
            <person name="Ruangsuj P."/>
            <person name="Wanthongcharoen S."/>
            <person name="Thongpramul N."/>
            <person name="Pimmason S."/>
            <person name="Yu B."/>
            <person name="Yasawong M."/>
        </authorList>
    </citation>
    <scope>NUCLEOTIDE SEQUENCE [LARGE SCALE GENOMIC DNA]</scope>
    <source>
        <strain evidence="18 19">IM0101</strain>
    </source>
</reference>
<evidence type="ECO:0000256" key="9">
    <source>
        <dbReference type="ARBA" id="ARBA00022741"/>
    </source>
</evidence>
<dbReference type="GO" id="GO:0006526">
    <property type="term" value="P:L-arginine biosynthetic process"/>
    <property type="evidence" value="ECO:0007669"/>
    <property type="project" value="UniProtKB-UniRule"/>
</dbReference>
<evidence type="ECO:0000256" key="16">
    <source>
        <dbReference type="HAMAP-Rule" id="MF_01210"/>
    </source>
</evidence>
<comment type="cofactor">
    <cofactor evidence="16">
        <name>Mg(2+)</name>
        <dbReference type="ChEBI" id="CHEBI:18420"/>
    </cofactor>
    <cofactor evidence="16">
        <name>Mn(2+)</name>
        <dbReference type="ChEBI" id="CHEBI:29035"/>
    </cofactor>
    <text evidence="16">Binds 4 Mg(2+) or Mn(2+) ions per subunit.</text>
</comment>
<feature type="binding site" evidence="16">
    <location>
        <position position="176"/>
    </location>
    <ligand>
        <name>ATP</name>
        <dbReference type="ChEBI" id="CHEBI:30616"/>
        <label>1</label>
    </ligand>
</feature>
<dbReference type="EC" id="6.3.5.5" evidence="16"/>
<feature type="binding site" evidence="16">
    <location>
        <position position="823"/>
    </location>
    <ligand>
        <name>Mg(2+)</name>
        <dbReference type="ChEBI" id="CHEBI:18420"/>
        <label>3</label>
    </ligand>
</feature>
<keyword evidence="4 16" id="KW-0055">Arginine biosynthesis</keyword>
<keyword evidence="12 16" id="KW-0665">Pyrimidine biosynthesis</keyword>
<dbReference type="FunFam" id="3.40.50.20:FF:000001">
    <property type="entry name" value="Carbamoyl-phosphate synthase large chain"/>
    <property type="match status" value="2"/>
</dbReference>
<dbReference type="PRINTS" id="PR00098">
    <property type="entry name" value="CPSASE"/>
</dbReference>
<feature type="binding site" evidence="16">
    <location>
        <position position="755"/>
    </location>
    <ligand>
        <name>ATP</name>
        <dbReference type="ChEBI" id="CHEBI:30616"/>
        <label>2</label>
    </ligand>
</feature>
<comment type="cofactor">
    <cofactor evidence="1">
        <name>Mn(2+)</name>
        <dbReference type="ChEBI" id="CHEBI:29035"/>
    </cofactor>
</comment>
<dbReference type="NCBIfam" id="TIGR01369">
    <property type="entry name" value="CPSaseII_lrg"/>
    <property type="match status" value="1"/>
</dbReference>
<feature type="binding site" evidence="16">
    <location>
        <position position="711"/>
    </location>
    <ligand>
        <name>ATP</name>
        <dbReference type="ChEBI" id="CHEBI:30616"/>
        <label>2</label>
    </ligand>
</feature>
<dbReference type="PANTHER" id="PTHR11405:SF53">
    <property type="entry name" value="CARBAMOYL-PHOSPHATE SYNTHASE [AMMONIA], MITOCHONDRIAL"/>
    <property type="match status" value="1"/>
</dbReference>
<feature type="binding site" evidence="16">
    <location>
        <position position="215"/>
    </location>
    <ligand>
        <name>ATP</name>
        <dbReference type="ChEBI" id="CHEBI:30616"/>
        <label>1</label>
    </ligand>
</feature>
<evidence type="ECO:0000256" key="14">
    <source>
        <dbReference type="ARBA" id="ARBA00047359"/>
    </source>
</evidence>
<dbReference type="InterPro" id="IPR016185">
    <property type="entry name" value="PreATP-grasp_dom_sf"/>
</dbReference>
<dbReference type="SUPFAM" id="SSF48108">
    <property type="entry name" value="Carbamoyl phosphate synthetase, large subunit connection domain"/>
    <property type="match status" value="1"/>
</dbReference>
<dbReference type="PROSITE" id="PS00867">
    <property type="entry name" value="CPSASE_2"/>
    <property type="match status" value="2"/>
</dbReference>
<dbReference type="FunFam" id="3.30.470.20:FF:000026">
    <property type="entry name" value="Carbamoyl-phosphate synthase large chain"/>
    <property type="match status" value="1"/>
</dbReference>
<dbReference type="InterPro" id="IPR036897">
    <property type="entry name" value="CarbamoylP_synth_lsu_oligo_sf"/>
</dbReference>
<dbReference type="SUPFAM" id="SSF52440">
    <property type="entry name" value="PreATP-grasp domain"/>
    <property type="match status" value="2"/>
</dbReference>
<evidence type="ECO:0000256" key="1">
    <source>
        <dbReference type="ARBA" id="ARBA00001936"/>
    </source>
</evidence>
<protein>
    <recommendedName>
        <fullName evidence="16">Carbamoyl phosphate synthase large chain</fullName>
        <ecNumber evidence="16">6.3.4.16</ecNumber>
        <ecNumber evidence="16">6.3.5.5</ecNumber>
    </recommendedName>
    <alternativeName>
        <fullName evidence="16">Carbamoyl phosphate synthetase ammonia chain</fullName>
    </alternativeName>
</protein>
<dbReference type="Gene3D" id="3.30.1490.20">
    <property type="entry name" value="ATP-grasp fold, A domain"/>
    <property type="match status" value="1"/>
</dbReference>
<feature type="binding site" evidence="16">
    <location>
        <position position="169"/>
    </location>
    <ligand>
        <name>ATP</name>
        <dbReference type="ChEBI" id="CHEBI:30616"/>
        <label>1</label>
    </ligand>
</feature>
<feature type="binding site" evidence="16">
    <location>
        <position position="208"/>
    </location>
    <ligand>
        <name>ATP</name>
        <dbReference type="ChEBI" id="CHEBI:30616"/>
        <label>1</label>
    </ligand>
</feature>
<evidence type="ECO:0000256" key="15">
    <source>
        <dbReference type="ARBA" id="ARBA00048816"/>
    </source>
</evidence>
<dbReference type="Pfam" id="PF02787">
    <property type="entry name" value="CPSase_L_D3"/>
    <property type="match status" value="1"/>
</dbReference>
<sequence length="1062" mass="118547">MPKETDIKKVLVIGSGPIIIGQAAEFDYSGTQACLALREEGMEVVLINNNPATVMTDEACADKVYFEPLTVESVENVIIKEKPDGLLATLGGQTGLNLAFSLDEHDILNKHGVALLGTPIESIKQGEDREAFRSLMQELGEPVPESDIVEKEEEAVLFAAKTGYPIIIRPAYTLGGGGGGIAYNEEQLRYIISGGLEASPIHQCLVEKSIAGFKEVEYEVMRDENDTCITVCNMENIDPVGIHTGDSIVVAPSQTLTDVEYQMLRASSLKVIRALGIVGGCNIQFALDPYSKNYYLIEVNPRVSRSSALASKATGYPIARMAAKLSIGYHLHELLNPVTGHTYASFEPALDYVVVKFPRWPFDKFVHAEKKLGTQMKATGEVMAIERNLEAALQKAVRSLEIKTKGLEVPGFAAKTVEELYEMLKDQDDRRFFVIMELLRKGETSATLHDLTEIDFFFLQSFQKLVQTEKHIYQHDWKEVDYEQLYTWKKAGFTDQWLAEQWQVSEQDIYEQRKQWEMLPSYHMVDTCAAEFTAETPYYYSSWYKQSDEKQASGKPKLLIVGSGPIRIGQGIEFDYCSVHGAMEVKKAGYEAVIMNNNPETVSTDFEMADHLYFEPLTKEDVIHVAETEDVEGIIVQLGGQTGISLTKDLEEAGWNVLGTSSDTIDQLEDRGRFYEFMNQVDVPHIPGVTGFNKEDVLIKAEKIGYPVLLRPSYVIGGQGMAIHTTETELNDYLTDMDQNVQYPILIDAYIPGKELEIDVLTDGYDIFIPGIFEHVEPAGVHSGDSLAITPPYSIDETTKALVVQYAQNIARGMDFKGIFNIQFVYEDNKLYVIEINPRASRTVPIFSKVTGIHMVEGAVEMLLGTSLQEWSNQRTGLNEETAYYTVKAPVFSNDKLPGIDPLLEAEMKSTGELISVANTKEEAFKKAFAWSETQVPLLFSKKGIVFCDIHDTQLEKVKTSLHRLQKIGYTLVAENPGDSAYQQMTFEEWVNHSDAVALLSMPKTGYSTGKHRRQEALKQRKTIVTNTSTFAVMTEAMTGTIKEPRAIEEWLEDGAPASEGV</sequence>
<dbReference type="GO" id="GO:0005737">
    <property type="term" value="C:cytoplasm"/>
    <property type="evidence" value="ECO:0007669"/>
    <property type="project" value="TreeGrafter"/>
</dbReference>
<comment type="pathway">
    <text evidence="2 16">Amino-acid biosynthesis; L-arginine biosynthesis; carbamoyl phosphate from bicarbonate: step 1/1.</text>
</comment>
<organism evidence="18 19">
    <name type="scientific">Salibacterium salarium</name>
    <dbReference type="NCBI Taxonomy" id="284579"/>
    <lineage>
        <taxon>Bacteria</taxon>
        <taxon>Bacillati</taxon>
        <taxon>Bacillota</taxon>
        <taxon>Bacilli</taxon>
        <taxon>Bacillales</taxon>
        <taxon>Bacillaceae</taxon>
    </lineage>
</organism>
<evidence type="ECO:0000256" key="11">
    <source>
        <dbReference type="ARBA" id="ARBA00022842"/>
    </source>
</evidence>
<feature type="binding site" evidence="16">
    <location>
        <position position="837"/>
    </location>
    <ligand>
        <name>Mn(2+)</name>
        <dbReference type="ChEBI" id="CHEBI:29035"/>
        <label>4</label>
    </ligand>
</feature>
<dbReference type="Proteomes" id="UP000275076">
    <property type="component" value="Unassembled WGS sequence"/>
</dbReference>
<dbReference type="Pfam" id="PF02786">
    <property type="entry name" value="CPSase_L_D2"/>
    <property type="match status" value="2"/>
</dbReference>
<keyword evidence="5 16" id="KW-0436">Ligase</keyword>
<feature type="region of interest" description="Carbamoyl phosphate synthetic domain" evidence="16">
    <location>
        <begin position="551"/>
        <end position="933"/>
    </location>
</feature>
<evidence type="ECO:0000313" key="18">
    <source>
        <dbReference type="EMBL" id="RSL31209.1"/>
    </source>
</evidence>
<dbReference type="PROSITE" id="PS50975">
    <property type="entry name" value="ATP_GRASP"/>
    <property type="match status" value="2"/>
</dbReference>
<accession>A0A3R9QIJ8</accession>
<dbReference type="InterPro" id="IPR013815">
    <property type="entry name" value="ATP_grasp_subdomain_1"/>
</dbReference>
<keyword evidence="11" id="KW-0460">Magnesium</keyword>
<feature type="domain" description="ATP-grasp" evidence="17">
    <location>
        <begin position="133"/>
        <end position="327"/>
    </location>
</feature>
<feature type="binding site" evidence="16">
    <location>
        <position position="781"/>
    </location>
    <ligand>
        <name>ATP</name>
        <dbReference type="ChEBI" id="CHEBI:30616"/>
        <label>2</label>
    </ligand>
</feature>
<keyword evidence="8 16" id="KW-0677">Repeat</keyword>
<dbReference type="FunFam" id="1.10.1030.10:FF:000002">
    <property type="entry name" value="Carbamoyl-phosphate synthase large chain"/>
    <property type="match status" value="1"/>
</dbReference>
<feature type="binding site" evidence="16">
    <location>
        <position position="284"/>
    </location>
    <ligand>
        <name>Mn(2+)</name>
        <dbReference type="ChEBI" id="CHEBI:29035"/>
        <label>1</label>
    </ligand>
</feature>
<name>A0A3R9QIJ8_9BACI</name>
<comment type="function">
    <text evidence="16">Large subunit of the glutamine-dependent carbamoyl phosphate synthetase (CPSase). CPSase catalyzes the formation of carbamoyl phosphate from the ammonia moiety of glutamine, carbonate, and phosphate donated by ATP, constituting the first step of 2 biosynthetic pathways, one leading to arginine and/or urea and the other to pyrimidine nucleotides. The large subunit (synthetase) binds the substrates ammonia (free or transferred from glutamine from the small subunit), hydrogencarbonate and ATP and carries out an ATP-coupled ligase reaction, activating hydrogencarbonate by forming carboxy phosphate which reacts with ammonia to form carbamoyl phosphate.</text>
</comment>
<dbReference type="UniPathway" id="UPA00068">
    <property type="reaction ID" value="UER00171"/>
</dbReference>
<feature type="binding site" evidence="16">
    <location>
        <position position="284"/>
    </location>
    <ligand>
        <name>ATP</name>
        <dbReference type="ChEBI" id="CHEBI:30616"/>
        <label>1</label>
    </ligand>
</feature>
<feature type="binding site" evidence="16">
    <location>
        <position position="837"/>
    </location>
    <ligand>
        <name>Mg(2+)</name>
        <dbReference type="ChEBI" id="CHEBI:18420"/>
        <label>4</label>
    </ligand>
</feature>
<evidence type="ECO:0000256" key="13">
    <source>
        <dbReference type="ARBA" id="ARBA00023211"/>
    </source>
</evidence>
<feature type="region of interest" description="Allosteric domain" evidence="16">
    <location>
        <begin position="934"/>
        <end position="1062"/>
    </location>
</feature>
<proteinExistence type="inferred from homology"/>
<dbReference type="Gene3D" id="3.40.50.20">
    <property type="match status" value="2"/>
</dbReference>
<feature type="binding site" evidence="16">
    <location>
        <position position="783"/>
    </location>
    <ligand>
        <name>ATP</name>
        <dbReference type="ChEBI" id="CHEBI:30616"/>
        <label>2</label>
    </ligand>
</feature>
<feature type="binding site" evidence="16">
    <location>
        <position position="749"/>
    </location>
    <ligand>
        <name>ATP</name>
        <dbReference type="ChEBI" id="CHEBI:30616"/>
        <label>2</label>
    </ligand>
</feature>
<evidence type="ECO:0000256" key="3">
    <source>
        <dbReference type="ARBA" id="ARBA00009799"/>
    </source>
</evidence>
<comment type="similarity">
    <text evidence="3 16">Belongs to the CarB family.</text>
</comment>
<comment type="caution">
    <text evidence="18">The sequence shown here is derived from an EMBL/GenBank/DDBJ whole genome shotgun (WGS) entry which is preliminary data.</text>
</comment>
<dbReference type="NCBIfam" id="NF003671">
    <property type="entry name" value="PRK05294.1"/>
    <property type="match status" value="1"/>
</dbReference>
<dbReference type="UniPathway" id="UPA00070">
    <property type="reaction ID" value="UER00115"/>
</dbReference>
<dbReference type="EMBL" id="RBVX01000027">
    <property type="protein sequence ID" value="RSL31209.1"/>
    <property type="molecule type" value="Genomic_DNA"/>
</dbReference>
<feature type="binding site" evidence="16">
    <location>
        <position position="751"/>
    </location>
    <ligand>
        <name>ATP</name>
        <dbReference type="ChEBI" id="CHEBI:30616"/>
        <label>2</label>
    </ligand>
</feature>
<keyword evidence="13" id="KW-0464">Manganese</keyword>
<evidence type="ECO:0000256" key="5">
    <source>
        <dbReference type="ARBA" id="ARBA00022598"/>
    </source>
</evidence>
<dbReference type="InterPro" id="IPR011761">
    <property type="entry name" value="ATP-grasp"/>
</dbReference>
<dbReference type="GO" id="GO:0006541">
    <property type="term" value="P:glutamine metabolic process"/>
    <property type="evidence" value="ECO:0007669"/>
    <property type="project" value="TreeGrafter"/>
</dbReference>
<feature type="binding site" evidence="16">
    <location>
        <position position="835"/>
    </location>
    <ligand>
        <name>Mg(2+)</name>
        <dbReference type="ChEBI" id="CHEBI:18420"/>
        <label>3</label>
    </ligand>
</feature>
<dbReference type="HAMAP" id="MF_01210_B">
    <property type="entry name" value="CPSase_L_chain_B"/>
    <property type="match status" value="1"/>
</dbReference>
<keyword evidence="10 16" id="KW-0067">ATP-binding</keyword>
<dbReference type="GO" id="GO:0005524">
    <property type="term" value="F:ATP binding"/>
    <property type="evidence" value="ECO:0007669"/>
    <property type="project" value="UniProtKB-UniRule"/>
</dbReference>
<feature type="binding site" evidence="16">
    <location>
        <position position="835"/>
    </location>
    <ligand>
        <name>Mg(2+)</name>
        <dbReference type="ChEBI" id="CHEBI:18420"/>
        <label>4</label>
    </ligand>
</feature>
<feature type="binding site" evidence="16">
    <location>
        <position position="242"/>
    </location>
    <ligand>
        <name>ATP</name>
        <dbReference type="ChEBI" id="CHEBI:30616"/>
        <label>1</label>
    </ligand>
</feature>
<comment type="pathway">
    <text evidence="16">Pyrimidine metabolism; UMP biosynthesis via de novo pathway; (S)-dihydroorotate from bicarbonate: step 1/3.</text>
</comment>
<dbReference type="EC" id="6.3.4.16" evidence="16"/>
<keyword evidence="9 16" id="KW-0547">Nucleotide-binding</keyword>
<feature type="binding site" evidence="16">
    <location>
        <position position="823"/>
    </location>
    <ligand>
        <name>ATP</name>
        <dbReference type="ChEBI" id="CHEBI:30616"/>
        <label>2</label>
    </ligand>
</feature>
<evidence type="ECO:0000256" key="7">
    <source>
        <dbReference type="ARBA" id="ARBA00022723"/>
    </source>
</evidence>